<dbReference type="GO" id="GO:0046872">
    <property type="term" value="F:metal ion binding"/>
    <property type="evidence" value="ECO:0007669"/>
    <property type="project" value="UniProtKB-KW"/>
</dbReference>
<name>X0YZ28_9ZZZZ</name>
<dbReference type="InterPro" id="IPR013985">
    <property type="entry name" value="Ald_Fedxn_OxRdtase_dom3"/>
</dbReference>
<dbReference type="PANTHER" id="PTHR30038">
    <property type="entry name" value="ALDEHYDE FERREDOXIN OXIDOREDUCTASE"/>
    <property type="match status" value="1"/>
</dbReference>
<evidence type="ECO:0000256" key="6">
    <source>
        <dbReference type="ARBA" id="ARBA00023004"/>
    </source>
</evidence>
<dbReference type="SUPFAM" id="SSF56228">
    <property type="entry name" value="Aldehyde ferredoxin oxidoreductase, N-terminal domain"/>
    <property type="match status" value="1"/>
</dbReference>
<feature type="non-terminal residue" evidence="10">
    <location>
        <position position="1"/>
    </location>
</feature>
<comment type="similarity">
    <text evidence="2">Belongs to the AOR/FOR family.</text>
</comment>
<dbReference type="PANTHER" id="PTHR30038:SF0">
    <property type="entry name" value="TUNGSTEN-CONTAINING ALDEHYDE FERREDOXIN OXIDOREDUCTASE"/>
    <property type="match status" value="1"/>
</dbReference>
<keyword evidence="4" id="KW-0479">Metal-binding</keyword>
<comment type="caution">
    <text evidence="10">The sequence shown here is derived from an EMBL/GenBank/DDBJ whole genome shotgun (WGS) entry which is preliminary data.</text>
</comment>
<keyword evidence="6" id="KW-0408">Iron</keyword>
<dbReference type="GO" id="GO:0051539">
    <property type="term" value="F:4 iron, 4 sulfur cluster binding"/>
    <property type="evidence" value="ECO:0007669"/>
    <property type="project" value="UniProtKB-KW"/>
</dbReference>
<organism evidence="10">
    <name type="scientific">marine sediment metagenome</name>
    <dbReference type="NCBI Taxonomy" id="412755"/>
    <lineage>
        <taxon>unclassified sequences</taxon>
        <taxon>metagenomes</taxon>
        <taxon>ecological metagenomes</taxon>
    </lineage>
</organism>
<evidence type="ECO:0000256" key="1">
    <source>
        <dbReference type="ARBA" id="ARBA00001966"/>
    </source>
</evidence>
<dbReference type="InterPro" id="IPR036021">
    <property type="entry name" value="Tungsten_al_ferr_oxy-like_C"/>
</dbReference>
<dbReference type="GO" id="GO:0009055">
    <property type="term" value="F:electron transfer activity"/>
    <property type="evidence" value="ECO:0007669"/>
    <property type="project" value="InterPro"/>
</dbReference>
<keyword evidence="7" id="KW-0411">Iron-sulfur</keyword>
<keyword evidence="3" id="KW-0004">4Fe-4S</keyword>
<evidence type="ECO:0000256" key="4">
    <source>
        <dbReference type="ARBA" id="ARBA00022723"/>
    </source>
</evidence>
<dbReference type="InterPro" id="IPR013983">
    <property type="entry name" value="Ald_Fedxn_OxRdtase_N"/>
</dbReference>
<dbReference type="Gene3D" id="3.60.9.10">
    <property type="entry name" value="Aldehyde ferredoxin oxidoreductase, N-terminal domain"/>
    <property type="match status" value="1"/>
</dbReference>
<feature type="domain" description="Aldehyde ferredoxin oxidoreductase N-terminal" evidence="9">
    <location>
        <begin position="1"/>
        <end position="128"/>
    </location>
</feature>
<gene>
    <name evidence="10" type="ORF">S01H4_07484</name>
</gene>
<evidence type="ECO:0000313" key="10">
    <source>
        <dbReference type="EMBL" id="GAG62059.1"/>
    </source>
</evidence>
<keyword evidence="5" id="KW-0560">Oxidoreductase</keyword>
<proteinExistence type="inferred from homology"/>
<evidence type="ECO:0000256" key="8">
    <source>
        <dbReference type="ARBA" id="ARBA00049934"/>
    </source>
</evidence>
<dbReference type="Gene3D" id="1.10.599.10">
    <property type="entry name" value="Aldehyde Ferredoxin Oxidoreductase Protein, subunit A, domain 3"/>
    <property type="match status" value="1"/>
</dbReference>
<evidence type="ECO:0000256" key="7">
    <source>
        <dbReference type="ARBA" id="ARBA00023014"/>
    </source>
</evidence>
<protein>
    <recommendedName>
        <fullName evidence="9">Aldehyde ferredoxin oxidoreductase N-terminal domain-containing protein</fullName>
    </recommendedName>
</protein>
<dbReference type="Gene3D" id="1.10.569.10">
    <property type="entry name" value="Aldehyde Ferredoxin Oxidoreductase Protein, subunit A, domain 2"/>
    <property type="match status" value="1"/>
</dbReference>
<dbReference type="InterPro" id="IPR001203">
    <property type="entry name" value="OxRdtase_Ald_Fedxn_C"/>
</dbReference>
<dbReference type="Pfam" id="PF01314">
    <property type="entry name" value="AFOR_C"/>
    <property type="match status" value="1"/>
</dbReference>
<dbReference type="InterPro" id="IPR051919">
    <property type="entry name" value="W-dependent_AOR"/>
</dbReference>
<dbReference type="AlphaFoldDB" id="X0YZ28"/>
<evidence type="ECO:0000256" key="3">
    <source>
        <dbReference type="ARBA" id="ARBA00022485"/>
    </source>
</evidence>
<feature type="non-terminal residue" evidence="10">
    <location>
        <position position="469"/>
    </location>
</feature>
<dbReference type="GO" id="GO:0016625">
    <property type="term" value="F:oxidoreductase activity, acting on the aldehyde or oxo group of donors, iron-sulfur protein as acceptor"/>
    <property type="evidence" value="ECO:0007669"/>
    <property type="project" value="InterPro"/>
</dbReference>
<dbReference type="SUPFAM" id="SSF48310">
    <property type="entry name" value="Aldehyde ferredoxin oxidoreductase, C-terminal domains"/>
    <property type="match status" value="1"/>
</dbReference>
<evidence type="ECO:0000256" key="2">
    <source>
        <dbReference type="ARBA" id="ARBA00011032"/>
    </source>
</evidence>
<dbReference type="InterPro" id="IPR013984">
    <property type="entry name" value="Ald_Fedxn_OxRdtase_dom2"/>
</dbReference>
<dbReference type="InterPro" id="IPR036503">
    <property type="entry name" value="Ald_Fedxn_OxRdtase_N_sf"/>
</dbReference>
<dbReference type="SMART" id="SM00790">
    <property type="entry name" value="AFOR_N"/>
    <property type="match status" value="1"/>
</dbReference>
<comment type="cofactor">
    <cofactor evidence="8">
        <name>tungstopterin</name>
        <dbReference type="ChEBI" id="CHEBI:30402"/>
    </cofactor>
</comment>
<evidence type="ECO:0000256" key="5">
    <source>
        <dbReference type="ARBA" id="ARBA00023002"/>
    </source>
</evidence>
<comment type="cofactor">
    <cofactor evidence="1">
        <name>[4Fe-4S] cluster</name>
        <dbReference type="ChEBI" id="CHEBI:49883"/>
    </cofactor>
</comment>
<dbReference type="Pfam" id="PF02730">
    <property type="entry name" value="AFOR_N"/>
    <property type="match status" value="1"/>
</dbReference>
<evidence type="ECO:0000259" key="9">
    <source>
        <dbReference type="SMART" id="SM00790"/>
    </source>
</evidence>
<accession>X0YZ28</accession>
<sequence>VCFKSPLTNAWSESRCGTDFGPDLKRAGYDAVIIEDRSEKPVYIVINDKDIEIKAAEHLTGKPISEKIKMIRDELDDPKISVMCIGPAGEKLVKIAVAMSDQRAAGRCGVGAVMGSKNLMGIAVKGSKEVSVAQPEKLKELIKKAVKAVRENEVAAGFKEHGTTGEMVPNDAAGDWPTKNWHSNHWGKAEKIYDEFYNNKLVKNHACYRGCPIACGRIAEVKEGKYKTPVHEGSEYESLSAFTAFVLNDNIEAAIHATYLCNEYGIDTISAGAIIAFAMECYEHGIIKKKDIGDLDLSWGNPDALPELVRLISMREGIGDILAEGVKIASEKLGKGSEEFAIHGKGLEAPAHDARSGKALAITYGTANRGMCHIHPLEGMAYDSGKFDFSLAKYGLPDPNTVHRWDEKGKGKSVKILQDGLIIPDILSICKFFMYGGLNIDNYADMLSALTGWEIDGWELLKVGERVTN</sequence>
<reference evidence="10" key="1">
    <citation type="journal article" date="2014" name="Front. Microbiol.">
        <title>High frequency of phylogenetically diverse reductive dehalogenase-homologous genes in deep subseafloor sedimentary metagenomes.</title>
        <authorList>
            <person name="Kawai M."/>
            <person name="Futagami T."/>
            <person name="Toyoda A."/>
            <person name="Takaki Y."/>
            <person name="Nishi S."/>
            <person name="Hori S."/>
            <person name="Arai W."/>
            <person name="Tsubouchi T."/>
            <person name="Morono Y."/>
            <person name="Uchiyama I."/>
            <person name="Ito T."/>
            <person name="Fujiyama A."/>
            <person name="Inagaki F."/>
            <person name="Takami H."/>
        </authorList>
    </citation>
    <scope>NUCLEOTIDE SEQUENCE</scope>
    <source>
        <strain evidence="10">Expedition CK06-06</strain>
    </source>
</reference>
<dbReference type="EMBL" id="BART01002452">
    <property type="protein sequence ID" value="GAG62059.1"/>
    <property type="molecule type" value="Genomic_DNA"/>
</dbReference>